<dbReference type="InterPro" id="IPR012340">
    <property type="entry name" value="NA-bd_OB-fold"/>
</dbReference>
<dbReference type="InterPro" id="IPR036267">
    <property type="entry name" value="RuvA_C_sf"/>
</dbReference>
<dbReference type="InterPro" id="IPR013849">
    <property type="entry name" value="DNA_helicase_Holl-junc_RuvA_I"/>
</dbReference>
<reference evidence="8" key="1">
    <citation type="submission" date="2020-08" db="EMBL/GenBank/DDBJ databases">
        <title>Genome public.</title>
        <authorList>
            <person name="Liu C."/>
            <person name="Sun Q."/>
        </authorList>
    </citation>
    <scope>NUCLEOTIDE SEQUENCE</scope>
    <source>
        <strain evidence="8">NSJ-54</strain>
    </source>
</reference>
<comment type="function">
    <text evidence="6">The RuvA-RuvB-RuvC complex processes Holliday junction (HJ) DNA during genetic recombination and DNA repair, while the RuvA-RuvB complex plays an important role in the rescue of blocked DNA replication forks via replication fork reversal (RFR). RuvA specifically binds to HJ cruciform DNA, conferring on it an open structure. The RuvB hexamer acts as an ATP-dependent pump, pulling dsDNA into and through the RuvAB complex. HJ branch migration allows RuvC to scan DNA until it finds its consensus sequence, where it cleaves and resolves the cruciform DNA.</text>
</comment>
<feature type="domain" description="Helix-hairpin-helix DNA-binding motif class 1" evidence="7">
    <location>
        <begin position="108"/>
        <end position="127"/>
    </location>
</feature>
<dbReference type="Gene3D" id="1.10.150.20">
    <property type="entry name" value="5' to 3' exonuclease, C-terminal subdomain"/>
    <property type="match status" value="1"/>
</dbReference>
<feature type="region of interest" description="Domain III" evidence="6">
    <location>
        <begin position="149"/>
        <end position="199"/>
    </location>
</feature>
<dbReference type="SUPFAM" id="SSF47781">
    <property type="entry name" value="RuvA domain 2-like"/>
    <property type="match status" value="1"/>
</dbReference>
<keyword evidence="3 6" id="KW-0238">DNA-binding</keyword>
<dbReference type="Gene3D" id="2.40.50.140">
    <property type="entry name" value="Nucleic acid-binding proteins"/>
    <property type="match status" value="1"/>
</dbReference>
<comment type="domain">
    <text evidence="6">Has three domains with a flexible linker between the domains II and III and assumes an 'L' shape. Domain III is highly mobile and contacts RuvB.</text>
</comment>
<dbReference type="InterPro" id="IPR011114">
    <property type="entry name" value="RuvA_C"/>
</dbReference>
<evidence type="ECO:0000256" key="6">
    <source>
        <dbReference type="HAMAP-Rule" id="MF_00031"/>
    </source>
</evidence>
<dbReference type="GO" id="GO:0006281">
    <property type="term" value="P:DNA repair"/>
    <property type="evidence" value="ECO:0007669"/>
    <property type="project" value="UniProtKB-UniRule"/>
</dbReference>
<keyword evidence="2 6" id="KW-0227">DNA damage</keyword>
<keyword evidence="1 6" id="KW-0963">Cytoplasm</keyword>
<proteinExistence type="inferred from homology"/>
<dbReference type="NCBIfam" id="TIGR00084">
    <property type="entry name" value="ruvA"/>
    <property type="match status" value="1"/>
</dbReference>
<dbReference type="GO" id="GO:0005524">
    <property type="term" value="F:ATP binding"/>
    <property type="evidence" value="ECO:0007669"/>
    <property type="project" value="InterPro"/>
</dbReference>
<gene>
    <name evidence="6 8" type="primary">ruvA</name>
    <name evidence="8" type="ORF">H8709_00020</name>
</gene>
<evidence type="ECO:0000256" key="3">
    <source>
        <dbReference type="ARBA" id="ARBA00023125"/>
    </source>
</evidence>
<evidence type="ECO:0000256" key="1">
    <source>
        <dbReference type="ARBA" id="ARBA00022490"/>
    </source>
</evidence>
<dbReference type="CDD" id="cd14332">
    <property type="entry name" value="UBA_RuvA_C"/>
    <property type="match status" value="1"/>
</dbReference>
<dbReference type="InterPro" id="IPR010994">
    <property type="entry name" value="RuvA_2-like"/>
</dbReference>
<dbReference type="GO" id="GO:0005737">
    <property type="term" value="C:cytoplasm"/>
    <property type="evidence" value="ECO:0007669"/>
    <property type="project" value="UniProtKB-SubCell"/>
</dbReference>
<organism evidence="8 9">
    <name type="scientific">Zongyangia hominis</name>
    <dbReference type="NCBI Taxonomy" id="2763677"/>
    <lineage>
        <taxon>Bacteria</taxon>
        <taxon>Bacillati</taxon>
        <taxon>Bacillota</taxon>
        <taxon>Clostridia</taxon>
        <taxon>Eubacteriales</taxon>
        <taxon>Oscillospiraceae</taxon>
        <taxon>Zongyangia</taxon>
    </lineage>
</organism>
<dbReference type="EMBL" id="JACRTC010000001">
    <property type="protein sequence ID" value="MBC8569218.1"/>
    <property type="molecule type" value="Genomic_DNA"/>
</dbReference>
<dbReference type="InterPro" id="IPR000085">
    <property type="entry name" value="RuvA"/>
</dbReference>
<dbReference type="SUPFAM" id="SSF46929">
    <property type="entry name" value="DNA helicase RuvA subunit, C-terminal domain"/>
    <property type="match status" value="1"/>
</dbReference>
<evidence type="ECO:0000256" key="5">
    <source>
        <dbReference type="ARBA" id="ARBA00023204"/>
    </source>
</evidence>
<keyword evidence="5 6" id="KW-0234">DNA repair</keyword>
<dbReference type="SMART" id="SM00278">
    <property type="entry name" value="HhH1"/>
    <property type="match status" value="2"/>
</dbReference>
<dbReference type="SUPFAM" id="SSF50249">
    <property type="entry name" value="Nucleic acid-binding proteins"/>
    <property type="match status" value="1"/>
</dbReference>
<dbReference type="Gene3D" id="1.10.8.10">
    <property type="entry name" value="DNA helicase RuvA subunit, C-terminal domain"/>
    <property type="match status" value="1"/>
</dbReference>
<comment type="similarity">
    <text evidence="6">Belongs to the RuvA family.</text>
</comment>
<dbReference type="HAMAP" id="MF_00031">
    <property type="entry name" value="DNA_HJ_migration_RuvA"/>
    <property type="match status" value="1"/>
</dbReference>
<comment type="caution">
    <text evidence="8">The sequence shown here is derived from an EMBL/GenBank/DDBJ whole genome shotgun (WGS) entry which is preliminary data.</text>
</comment>
<keyword evidence="9" id="KW-1185">Reference proteome</keyword>
<dbReference type="GO" id="GO:0009378">
    <property type="term" value="F:four-way junction helicase activity"/>
    <property type="evidence" value="ECO:0007669"/>
    <property type="project" value="InterPro"/>
</dbReference>
<accession>A0A926E8M5</accession>
<feature type="region of interest" description="Domain I" evidence="6">
    <location>
        <begin position="1"/>
        <end position="64"/>
    </location>
</feature>
<dbReference type="GO" id="GO:0009379">
    <property type="term" value="C:Holliday junction helicase complex"/>
    <property type="evidence" value="ECO:0007669"/>
    <property type="project" value="InterPro"/>
</dbReference>
<dbReference type="Proteomes" id="UP000660861">
    <property type="component" value="Unassembled WGS sequence"/>
</dbReference>
<dbReference type="Pfam" id="PF14520">
    <property type="entry name" value="HHH_5"/>
    <property type="match status" value="1"/>
</dbReference>
<feature type="domain" description="Helix-hairpin-helix DNA-binding motif class 1" evidence="7">
    <location>
        <begin position="73"/>
        <end position="92"/>
    </location>
</feature>
<dbReference type="AlphaFoldDB" id="A0A926E8M5"/>
<dbReference type="Pfam" id="PF07499">
    <property type="entry name" value="RuvA_C"/>
    <property type="match status" value="1"/>
</dbReference>
<dbReference type="GO" id="GO:0000400">
    <property type="term" value="F:four-way junction DNA binding"/>
    <property type="evidence" value="ECO:0007669"/>
    <property type="project" value="UniProtKB-UniRule"/>
</dbReference>
<comment type="subcellular location">
    <subcellularLocation>
        <location evidence="6">Cytoplasm</location>
    </subcellularLocation>
</comment>
<evidence type="ECO:0000313" key="8">
    <source>
        <dbReference type="EMBL" id="MBC8569218.1"/>
    </source>
</evidence>
<comment type="subunit">
    <text evidence="6">Homotetramer. Forms an RuvA(8)-RuvB(12)-Holliday junction (HJ) complex. HJ DNA is sandwiched between 2 RuvA tetramers; dsDNA enters through RuvA and exits via RuvB. An RuvB hexamer assembles on each DNA strand where it exits the tetramer. Each RuvB hexamer is contacted by two RuvA subunits (via domain III) on 2 adjacent RuvB subunits; this complex drives branch migration. In the full resolvosome a probable DNA-RuvA(4)-RuvB(12)-RuvC(2) complex forms which resolves the HJ.</text>
</comment>
<dbReference type="GO" id="GO:0048476">
    <property type="term" value="C:Holliday junction resolvase complex"/>
    <property type="evidence" value="ECO:0007669"/>
    <property type="project" value="UniProtKB-UniRule"/>
</dbReference>
<dbReference type="InterPro" id="IPR003583">
    <property type="entry name" value="Hlx-hairpin-Hlx_DNA-bd_motif"/>
</dbReference>
<dbReference type="Pfam" id="PF01330">
    <property type="entry name" value="RuvA_N"/>
    <property type="match status" value="1"/>
</dbReference>
<sequence length="199" mass="21328">MIYSIRGTVVHTEPNLIVVECGGVGYQCLTTNQTIAKLPKEQKSVLIYTYLQVREDALTLFGFYDRNELRFFKMLISVSGVGPKAALSILSDNSPERFALCVASGDYKTLTRSPGIGPKIAQRIVLELKDKISNEQLSQVVSESAAPVDFGSSNVAEAIGALVVLGYSQSEAASAVAKLDGSLPVEELIKGALKKLAMG</sequence>
<evidence type="ECO:0000256" key="2">
    <source>
        <dbReference type="ARBA" id="ARBA00022763"/>
    </source>
</evidence>
<dbReference type="RefSeq" id="WP_262396329.1">
    <property type="nucleotide sequence ID" value="NZ_JACRTC010000001.1"/>
</dbReference>
<dbReference type="GO" id="GO:0006310">
    <property type="term" value="P:DNA recombination"/>
    <property type="evidence" value="ECO:0007669"/>
    <property type="project" value="UniProtKB-UniRule"/>
</dbReference>
<comment type="caution">
    <text evidence="6">Lacks conserved residue(s) required for the propagation of feature annotation.</text>
</comment>
<name>A0A926E8M5_9FIRM</name>
<evidence type="ECO:0000256" key="4">
    <source>
        <dbReference type="ARBA" id="ARBA00023172"/>
    </source>
</evidence>
<evidence type="ECO:0000313" key="9">
    <source>
        <dbReference type="Proteomes" id="UP000660861"/>
    </source>
</evidence>
<evidence type="ECO:0000259" key="7">
    <source>
        <dbReference type="SMART" id="SM00278"/>
    </source>
</evidence>
<keyword evidence="4 6" id="KW-0233">DNA recombination</keyword>
<protein>
    <recommendedName>
        <fullName evidence="6">Holliday junction branch migration complex subunit RuvA</fullName>
    </recommendedName>
</protein>